<comment type="caution">
    <text evidence="2">The sequence shown here is derived from an EMBL/GenBank/DDBJ whole genome shotgun (WGS) entry which is preliminary data.</text>
</comment>
<feature type="region of interest" description="Disordered" evidence="1">
    <location>
        <begin position="178"/>
        <end position="225"/>
    </location>
</feature>
<reference evidence="2" key="2">
    <citation type="journal article" date="2024" name="Plant">
        <title>Genomic evolution and insights into agronomic trait innovations of Sesamum species.</title>
        <authorList>
            <person name="Miao H."/>
            <person name="Wang L."/>
            <person name="Qu L."/>
            <person name="Liu H."/>
            <person name="Sun Y."/>
            <person name="Le M."/>
            <person name="Wang Q."/>
            <person name="Wei S."/>
            <person name="Zheng Y."/>
            <person name="Lin W."/>
            <person name="Duan Y."/>
            <person name="Cao H."/>
            <person name="Xiong S."/>
            <person name="Wang X."/>
            <person name="Wei L."/>
            <person name="Li C."/>
            <person name="Ma Q."/>
            <person name="Ju M."/>
            <person name="Zhao R."/>
            <person name="Li G."/>
            <person name="Mu C."/>
            <person name="Tian Q."/>
            <person name="Mei H."/>
            <person name="Zhang T."/>
            <person name="Gao T."/>
            <person name="Zhang H."/>
        </authorList>
    </citation>
    <scope>NUCLEOTIDE SEQUENCE</scope>
    <source>
        <strain evidence="2">KEN1</strain>
    </source>
</reference>
<proteinExistence type="predicted"/>
<dbReference type="PANTHER" id="PTHR33710:SF71">
    <property type="entry name" value="ENDONUCLEASE_EXONUCLEASE_PHOSPHATASE DOMAIN-CONTAINING PROTEIN"/>
    <property type="match status" value="1"/>
</dbReference>
<dbReference type="PANTHER" id="PTHR33710">
    <property type="entry name" value="BNAC02G09200D PROTEIN"/>
    <property type="match status" value="1"/>
</dbReference>
<dbReference type="Gene3D" id="3.60.10.10">
    <property type="entry name" value="Endonuclease/exonuclease/phosphatase"/>
    <property type="match status" value="1"/>
</dbReference>
<evidence type="ECO:0000256" key="1">
    <source>
        <dbReference type="SAM" id="MobiDB-lite"/>
    </source>
</evidence>
<gene>
    <name evidence="2" type="ORF">Slati_2192100</name>
</gene>
<accession>A0AAW2WRM5</accession>
<dbReference type="InterPro" id="IPR036691">
    <property type="entry name" value="Endo/exonu/phosph_ase_sf"/>
</dbReference>
<organism evidence="2">
    <name type="scientific">Sesamum latifolium</name>
    <dbReference type="NCBI Taxonomy" id="2727402"/>
    <lineage>
        <taxon>Eukaryota</taxon>
        <taxon>Viridiplantae</taxon>
        <taxon>Streptophyta</taxon>
        <taxon>Embryophyta</taxon>
        <taxon>Tracheophyta</taxon>
        <taxon>Spermatophyta</taxon>
        <taxon>Magnoliopsida</taxon>
        <taxon>eudicotyledons</taxon>
        <taxon>Gunneridae</taxon>
        <taxon>Pentapetalae</taxon>
        <taxon>asterids</taxon>
        <taxon>lamiids</taxon>
        <taxon>Lamiales</taxon>
        <taxon>Pedaliaceae</taxon>
        <taxon>Sesamum</taxon>
    </lineage>
</organism>
<dbReference type="EMBL" id="JACGWN010000007">
    <property type="protein sequence ID" value="KAL0444694.1"/>
    <property type="molecule type" value="Genomic_DNA"/>
</dbReference>
<evidence type="ECO:0000313" key="2">
    <source>
        <dbReference type="EMBL" id="KAL0444694.1"/>
    </source>
</evidence>
<dbReference type="SUPFAM" id="SSF56219">
    <property type="entry name" value="DNase I-like"/>
    <property type="match status" value="1"/>
</dbReference>
<reference evidence="2" key="1">
    <citation type="submission" date="2020-06" db="EMBL/GenBank/DDBJ databases">
        <authorList>
            <person name="Li T."/>
            <person name="Hu X."/>
            <person name="Zhang T."/>
            <person name="Song X."/>
            <person name="Zhang H."/>
            <person name="Dai N."/>
            <person name="Sheng W."/>
            <person name="Hou X."/>
            <person name="Wei L."/>
        </authorList>
    </citation>
    <scope>NUCLEOTIDE SEQUENCE</scope>
    <source>
        <strain evidence="2">KEN1</strain>
        <tissue evidence="2">Leaf</tissue>
    </source>
</reference>
<name>A0AAW2WRM5_9LAMI</name>
<evidence type="ECO:0008006" key="3">
    <source>
        <dbReference type="Google" id="ProtNLM"/>
    </source>
</evidence>
<sequence length="628" mass="70742">MMPEIFIGEVPLRPNPSNSSPENKFADAFNNSTRRTLRYIPPECQTGEIVVRPMIDMVHAGSRKLEAMAVGYFLGRKPPFFTRCRLTSVNLQLVLQWWEPGIALRKHSHKQVPVWIKLRHLPVEFWTEDGLSTVASGIGRLLYPDDNESMHETEFRSSQCPTTKKSTKPPVKVFVQKPDDPVHMPSDPVSPPSQAHAAPLGEIPSTQNVHPWDKGKRSGSDKGSWNWLVDHTGPGNRIWLAWDATDIAVDIMLVHLQCDHCRVHNLQSHSSSLVMVVYGLNVVIPRRELWAQLVDIMETVEEDAWLVLGDFNTVLDLSEVCGNSGDISTAIEDFWACLLDTGLINVPAHGSCFTWHNCSDGPRSLWKKLDRMVANDRWLLSWAKATCLCSTPRTSDHSALVLKGYDHRKAGRLFHFDNYLAKTPGFLDLVRAVWEHSIYGTPMYSVTGKLKALKPTFRSLRKGKGDLSANVSKAKGFLDSIQHNGPKFNGSKGGTSILKFFKKIAARRSAQKIFQITSTGGDMVFEESEVLAEFINFYSNLLGGQRWNNYINLMFLRPWVRYVITQEEGDGMIQPVERNEVKESIFDIAEDKAPGPDSFSSAFYKAAWSVIGDEITEAVQEFFHSDKL</sequence>
<protein>
    <recommendedName>
        <fullName evidence="3">DUF4283 domain-containing protein</fullName>
    </recommendedName>
</protein>
<feature type="compositionally biased region" description="Basic and acidic residues" evidence="1">
    <location>
        <begin position="211"/>
        <end position="220"/>
    </location>
</feature>
<dbReference type="AlphaFoldDB" id="A0AAW2WRM5"/>